<proteinExistence type="predicted"/>
<gene>
    <name evidence="2" type="ORF">AB1Y20_017636</name>
</gene>
<accession>A0AB34JNQ8</accession>
<sequence>MPVRFAIHSSLVSTTASSSALVTRVDGAHEPMPTNRARDLPRPAAAMLGEPLRGEGSLSGRRRARGGLPAGERGARAGASVRRRPASRAERLEGAAGAAARRAEEAQLEERGAHGGYAPSYEYREDNATLRRPHALMLLPTPLLSLAAAAPRCGGLDGKFFTRFDSSLVHFYGGGADLWNASGFVASDSGSGRLRIDWQTHVRGLSSAPLFLSESSSLFVRNATARSVSAAGCTVVPSPFPPSAGACVGSISRFMPPGATDTWASARDEWLGYQQLDGVNVSVWGWTKPLASSGVVNEMHRVFLKAAHDPGAGQPIFEEQGYALAEGYSTMGRVRFSTFEDIFGSSILFNSAPIFEPPLACHFELPKWDPSTGLPPYDENAYKCSSPGFAVVHAQMHTTTDSRAFYTWPTLSAEPPKSAVTQVPHEGGPGPEVTCFAKSLQ</sequence>
<feature type="compositionally biased region" description="Basic and acidic residues" evidence="1">
    <location>
        <begin position="101"/>
        <end position="113"/>
    </location>
</feature>
<evidence type="ECO:0000313" key="3">
    <source>
        <dbReference type="Proteomes" id="UP001515480"/>
    </source>
</evidence>
<keyword evidence="3" id="KW-1185">Reference proteome</keyword>
<name>A0AB34JNQ8_PRYPA</name>
<protein>
    <submittedName>
        <fullName evidence="2">Uncharacterized protein</fullName>
    </submittedName>
</protein>
<organism evidence="2 3">
    <name type="scientific">Prymnesium parvum</name>
    <name type="common">Toxic golden alga</name>
    <dbReference type="NCBI Taxonomy" id="97485"/>
    <lineage>
        <taxon>Eukaryota</taxon>
        <taxon>Haptista</taxon>
        <taxon>Haptophyta</taxon>
        <taxon>Prymnesiophyceae</taxon>
        <taxon>Prymnesiales</taxon>
        <taxon>Prymnesiaceae</taxon>
        <taxon>Prymnesium</taxon>
    </lineage>
</organism>
<evidence type="ECO:0000313" key="2">
    <source>
        <dbReference type="EMBL" id="KAL1522658.1"/>
    </source>
</evidence>
<dbReference type="AlphaFoldDB" id="A0AB34JNQ8"/>
<reference evidence="2 3" key="1">
    <citation type="journal article" date="2024" name="Science">
        <title>Giant polyketide synthase enzymes in the biosynthesis of giant marine polyether toxins.</title>
        <authorList>
            <person name="Fallon T.R."/>
            <person name="Shende V.V."/>
            <person name="Wierzbicki I.H."/>
            <person name="Pendleton A.L."/>
            <person name="Watervoot N.F."/>
            <person name="Auber R.P."/>
            <person name="Gonzalez D.J."/>
            <person name="Wisecaver J.H."/>
            <person name="Moore B.S."/>
        </authorList>
    </citation>
    <scope>NUCLEOTIDE SEQUENCE [LARGE SCALE GENOMIC DNA]</scope>
    <source>
        <strain evidence="2 3">12B1</strain>
    </source>
</reference>
<dbReference type="Proteomes" id="UP001515480">
    <property type="component" value="Unassembled WGS sequence"/>
</dbReference>
<comment type="caution">
    <text evidence="2">The sequence shown here is derived from an EMBL/GenBank/DDBJ whole genome shotgun (WGS) entry which is preliminary data.</text>
</comment>
<feature type="region of interest" description="Disordered" evidence="1">
    <location>
        <begin position="23"/>
        <end position="120"/>
    </location>
</feature>
<evidence type="ECO:0000256" key="1">
    <source>
        <dbReference type="SAM" id="MobiDB-lite"/>
    </source>
</evidence>
<feature type="compositionally biased region" description="Low complexity" evidence="1">
    <location>
        <begin position="66"/>
        <end position="80"/>
    </location>
</feature>
<dbReference type="EMBL" id="JBGBPQ010000006">
    <property type="protein sequence ID" value="KAL1522658.1"/>
    <property type="molecule type" value="Genomic_DNA"/>
</dbReference>